<name>A0A8S9PNM2_BRACR</name>
<proteinExistence type="predicted"/>
<feature type="region of interest" description="Disordered" evidence="1">
    <location>
        <begin position="1"/>
        <end position="54"/>
    </location>
</feature>
<evidence type="ECO:0000313" key="3">
    <source>
        <dbReference type="Proteomes" id="UP000712600"/>
    </source>
</evidence>
<dbReference type="Proteomes" id="UP000712600">
    <property type="component" value="Unassembled WGS sequence"/>
</dbReference>
<sequence>MYHHQKHPMENLMQHHHKEPKDNLMQHHQKEPRDNFMQHHHKPHRHHQAQKHRDGATGFRDLEVGRCYKCFKTLVVCDLLFWDRCLTCVCVSKL</sequence>
<reference evidence="2" key="1">
    <citation type="submission" date="2019-12" db="EMBL/GenBank/DDBJ databases">
        <title>Genome sequencing and annotation of Brassica cretica.</title>
        <authorList>
            <person name="Studholme D.J."/>
            <person name="Sarris P."/>
        </authorList>
    </citation>
    <scope>NUCLEOTIDE SEQUENCE</scope>
    <source>
        <strain evidence="2">PFS-109/04</strain>
        <tissue evidence="2">Leaf</tissue>
    </source>
</reference>
<evidence type="ECO:0000313" key="2">
    <source>
        <dbReference type="EMBL" id="KAF3521500.1"/>
    </source>
</evidence>
<organism evidence="2 3">
    <name type="scientific">Brassica cretica</name>
    <name type="common">Mustard</name>
    <dbReference type="NCBI Taxonomy" id="69181"/>
    <lineage>
        <taxon>Eukaryota</taxon>
        <taxon>Viridiplantae</taxon>
        <taxon>Streptophyta</taxon>
        <taxon>Embryophyta</taxon>
        <taxon>Tracheophyta</taxon>
        <taxon>Spermatophyta</taxon>
        <taxon>Magnoliopsida</taxon>
        <taxon>eudicotyledons</taxon>
        <taxon>Gunneridae</taxon>
        <taxon>Pentapetalae</taxon>
        <taxon>rosids</taxon>
        <taxon>malvids</taxon>
        <taxon>Brassicales</taxon>
        <taxon>Brassicaceae</taxon>
        <taxon>Brassiceae</taxon>
        <taxon>Brassica</taxon>
    </lineage>
</organism>
<accession>A0A8S9PNM2</accession>
<feature type="compositionally biased region" description="Basic and acidic residues" evidence="1">
    <location>
        <begin position="19"/>
        <end position="37"/>
    </location>
</feature>
<protein>
    <submittedName>
        <fullName evidence="2">Uncharacterized protein</fullName>
    </submittedName>
</protein>
<comment type="caution">
    <text evidence="2">The sequence shown here is derived from an EMBL/GenBank/DDBJ whole genome shotgun (WGS) entry which is preliminary data.</text>
</comment>
<dbReference type="EMBL" id="QGKX02001347">
    <property type="protein sequence ID" value="KAF3521500.1"/>
    <property type="molecule type" value="Genomic_DNA"/>
</dbReference>
<evidence type="ECO:0000256" key="1">
    <source>
        <dbReference type="SAM" id="MobiDB-lite"/>
    </source>
</evidence>
<feature type="compositionally biased region" description="Basic residues" evidence="1">
    <location>
        <begin position="38"/>
        <end position="50"/>
    </location>
</feature>
<dbReference type="AlphaFoldDB" id="A0A8S9PNM2"/>
<gene>
    <name evidence="2" type="ORF">F2Q69_00048038</name>
</gene>